<evidence type="ECO:0000259" key="7">
    <source>
        <dbReference type="PROSITE" id="PS50850"/>
    </source>
</evidence>
<evidence type="ECO:0000313" key="8">
    <source>
        <dbReference type="EMBL" id="MVA98569.1"/>
    </source>
</evidence>
<dbReference type="SUPFAM" id="SSF103473">
    <property type="entry name" value="MFS general substrate transporter"/>
    <property type="match status" value="1"/>
</dbReference>
<dbReference type="PROSITE" id="PS50850">
    <property type="entry name" value="MFS"/>
    <property type="match status" value="1"/>
</dbReference>
<dbReference type="PRINTS" id="PR01036">
    <property type="entry name" value="TCRTETB"/>
</dbReference>
<feature type="transmembrane region" description="Helical" evidence="6">
    <location>
        <begin position="111"/>
        <end position="128"/>
    </location>
</feature>
<feature type="transmembrane region" description="Helical" evidence="6">
    <location>
        <begin position="345"/>
        <end position="366"/>
    </location>
</feature>
<feature type="transmembrane region" description="Helical" evidence="6">
    <location>
        <begin position="140"/>
        <end position="165"/>
    </location>
</feature>
<organism evidence="8 9">
    <name type="scientific">Nitratireductor arenosus</name>
    <dbReference type="NCBI Taxonomy" id="2682096"/>
    <lineage>
        <taxon>Bacteria</taxon>
        <taxon>Pseudomonadati</taxon>
        <taxon>Pseudomonadota</taxon>
        <taxon>Alphaproteobacteria</taxon>
        <taxon>Hyphomicrobiales</taxon>
        <taxon>Phyllobacteriaceae</taxon>
        <taxon>Nitratireductor</taxon>
    </lineage>
</organism>
<feature type="transmembrane region" description="Helical" evidence="6">
    <location>
        <begin position="278"/>
        <end position="296"/>
    </location>
</feature>
<dbReference type="CDD" id="cd17321">
    <property type="entry name" value="MFS_MMR_MDR_like"/>
    <property type="match status" value="1"/>
</dbReference>
<evidence type="ECO:0000256" key="1">
    <source>
        <dbReference type="ARBA" id="ARBA00004141"/>
    </source>
</evidence>
<dbReference type="PANTHER" id="PTHR42718:SF9">
    <property type="entry name" value="MAJOR FACILITATOR SUPERFAMILY MULTIDRUG TRANSPORTER MFSC"/>
    <property type="match status" value="1"/>
</dbReference>
<feature type="transmembrane region" description="Helical" evidence="6">
    <location>
        <begin position="302"/>
        <end position="319"/>
    </location>
</feature>
<feature type="domain" description="Major facilitator superfamily (MFS) profile" evidence="7">
    <location>
        <begin position="16"/>
        <end position="409"/>
    </location>
</feature>
<feature type="transmembrane region" description="Helical" evidence="6">
    <location>
        <begin position="211"/>
        <end position="237"/>
    </location>
</feature>
<evidence type="ECO:0000256" key="3">
    <source>
        <dbReference type="ARBA" id="ARBA00022692"/>
    </source>
</evidence>
<feature type="transmembrane region" description="Helical" evidence="6">
    <location>
        <begin position="20"/>
        <end position="42"/>
    </location>
</feature>
<evidence type="ECO:0000256" key="6">
    <source>
        <dbReference type="SAM" id="Phobius"/>
    </source>
</evidence>
<dbReference type="Gene3D" id="1.20.1720.10">
    <property type="entry name" value="Multidrug resistance protein D"/>
    <property type="match status" value="1"/>
</dbReference>
<keyword evidence="3 6" id="KW-0812">Transmembrane</keyword>
<feature type="transmembrane region" description="Helical" evidence="6">
    <location>
        <begin position="243"/>
        <end position="266"/>
    </location>
</feature>
<gene>
    <name evidence="8" type="ORF">GN330_15080</name>
</gene>
<dbReference type="GO" id="GO:0022857">
    <property type="term" value="F:transmembrane transporter activity"/>
    <property type="evidence" value="ECO:0007669"/>
    <property type="project" value="InterPro"/>
</dbReference>
<keyword evidence="4 6" id="KW-1133">Transmembrane helix</keyword>
<dbReference type="InterPro" id="IPR020846">
    <property type="entry name" value="MFS_dom"/>
</dbReference>
<keyword evidence="2" id="KW-0813">Transport</keyword>
<dbReference type="EMBL" id="WPHG01000003">
    <property type="protein sequence ID" value="MVA98569.1"/>
    <property type="molecule type" value="Genomic_DNA"/>
</dbReference>
<feature type="transmembrane region" description="Helical" evidence="6">
    <location>
        <begin position="378"/>
        <end position="402"/>
    </location>
</feature>
<protein>
    <submittedName>
        <fullName evidence="8">MFS transporter</fullName>
    </submittedName>
</protein>
<dbReference type="InterPro" id="IPR011701">
    <property type="entry name" value="MFS"/>
</dbReference>
<evidence type="ECO:0000256" key="4">
    <source>
        <dbReference type="ARBA" id="ARBA00022989"/>
    </source>
</evidence>
<dbReference type="Pfam" id="PF07690">
    <property type="entry name" value="MFS_1"/>
    <property type="match status" value="1"/>
</dbReference>
<comment type="subcellular location">
    <subcellularLocation>
        <location evidence="1">Membrane</location>
        <topology evidence="1">Multi-pass membrane protein</topology>
    </subcellularLocation>
</comment>
<keyword evidence="5 6" id="KW-0472">Membrane</keyword>
<dbReference type="GO" id="GO:0016020">
    <property type="term" value="C:membrane"/>
    <property type="evidence" value="ECO:0007669"/>
    <property type="project" value="UniProtKB-SubCell"/>
</dbReference>
<evidence type="ECO:0000256" key="5">
    <source>
        <dbReference type="ARBA" id="ARBA00023136"/>
    </source>
</evidence>
<dbReference type="AlphaFoldDB" id="A0A844QLR5"/>
<keyword evidence="9" id="KW-1185">Reference proteome</keyword>
<dbReference type="RefSeq" id="WP_156713491.1">
    <property type="nucleotide sequence ID" value="NZ_WPHG01000003.1"/>
</dbReference>
<feature type="transmembrane region" description="Helical" evidence="6">
    <location>
        <begin position="54"/>
        <end position="73"/>
    </location>
</feature>
<evidence type="ECO:0000313" key="9">
    <source>
        <dbReference type="Proteomes" id="UP000463224"/>
    </source>
</evidence>
<proteinExistence type="predicted"/>
<dbReference type="PANTHER" id="PTHR42718">
    <property type="entry name" value="MAJOR FACILITATOR SUPERFAMILY MULTIDRUG TRANSPORTER MFSC"/>
    <property type="match status" value="1"/>
</dbReference>
<sequence>MQHIKAPVSNSANRGVTTTLALSMLLGSLGTSIANIALPVFVETFSAPFHHVQWVVIAYLAALTVSVILAGRLGDIYGLRRMHLFGLGLFLLASLLCGIAPNLWLLIGARALQGVGAAFLMSLTLALMRETAQETRIGQAMGLLGTVSALGTAIGPSLGGMILSATDWRGIFLVQIPLALLTLILAFVSLPRDAGKDRMRPTGVRTVMTPGLASSLVVNALVAAVMMTTLVVGPFYLGLGLGLKQAIVGLVMAAGPAISVFSGVPSGRAVDAWGAQRVLAAGLSMLAGGAFLLSVLPEMFGVTGYILAMVVLTPGYQLFQAANNTAVLSGTPNNRRGTASGLPSLSRNIGLVAGASAMGAVFAFGVGTADLASASRSAIASGMRLTFILATLLMVATLWMTLGRRTRTEPS</sequence>
<dbReference type="Proteomes" id="UP000463224">
    <property type="component" value="Unassembled WGS sequence"/>
</dbReference>
<name>A0A844QLR5_9HYPH</name>
<evidence type="ECO:0000256" key="2">
    <source>
        <dbReference type="ARBA" id="ARBA00022448"/>
    </source>
</evidence>
<reference evidence="8 9" key="1">
    <citation type="submission" date="2019-12" db="EMBL/GenBank/DDBJ databases">
        <title>Nitratireductor arenosus sp. nov., Isolated from sea sand, Jeju island, South Korea.</title>
        <authorList>
            <person name="Kim W."/>
        </authorList>
    </citation>
    <scope>NUCLEOTIDE SEQUENCE [LARGE SCALE GENOMIC DNA]</scope>
    <source>
        <strain evidence="8 9">CAU 1489</strain>
    </source>
</reference>
<feature type="transmembrane region" description="Helical" evidence="6">
    <location>
        <begin position="171"/>
        <end position="190"/>
    </location>
</feature>
<comment type="caution">
    <text evidence="8">The sequence shown here is derived from an EMBL/GenBank/DDBJ whole genome shotgun (WGS) entry which is preliminary data.</text>
</comment>
<accession>A0A844QLR5</accession>
<feature type="transmembrane region" description="Helical" evidence="6">
    <location>
        <begin position="85"/>
        <end position="105"/>
    </location>
</feature>
<dbReference type="InterPro" id="IPR036259">
    <property type="entry name" value="MFS_trans_sf"/>
</dbReference>